<evidence type="ECO:0000313" key="1">
    <source>
        <dbReference type="EMBL" id="GMR38135.1"/>
    </source>
</evidence>
<gene>
    <name evidence="1" type="ORF">PMAYCL1PPCAC_08330</name>
</gene>
<proteinExistence type="predicted"/>
<feature type="non-terminal residue" evidence="1">
    <location>
        <position position="98"/>
    </location>
</feature>
<protein>
    <submittedName>
        <fullName evidence="1">Uncharacterized protein</fullName>
    </submittedName>
</protein>
<keyword evidence="2" id="KW-1185">Reference proteome</keyword>
<dbReference type="EMBL" id="BTRK01000002">
    <property type="protein sequence ID" value="GMR38135.1"/>
    <property type="molecule type" value="Genomic_DNA"/>
</dbReference>
<accession>A0AAN5CBH6</accession>
<reference evidence="2" key="1">
    <citation type="submission" date="2022-10" db="EMBL/GenBank/DDBJ databases">
        <title>Genome assembly of Pristionchus species.</title>
        <authorList>
            <person name="Yoshida K."/>
            <person name="Sommer R.J."/>
        </authorList>
    </citation>
    <scope>NUCLEOTIDE SEQUENCE [LARGE SCALE GENOMIC DNA]</scope>
    <source>
        <strain evidence="2">RS5460</strain>
    </source>
</reference>
<organism evidence="1 2">
    <name type="scientific">Pristionchus mayeri</name>
    <dbReference type="NCBI Taxonomy" id="1317129"/>
    <lineage>
        <taxon>Eukaryota</taxon>
        <taxon>Metazoa</taxon>
        <taxon>Ecdysozoa</taxon>
        <taxon>Nematoda</taxon>
        <taxon>Chromadorea</taxon>
        <taxon>Rhabditida</taxon>
        <taxon>Rhabditina</taxon>
        <taxon>Diplogasteromorpha</taxon>
        <taxon>Diplogasteroidea</taxon>
        <taxon>Neodiplogasteridae</taxon>
        <taxon>Pristionchus</taxon>
    </lineage>
</organism>
<evidence type="ECO:0000313" key="2">
    <source>
        <dbReference type="Proteomes" id="UP001328107"/>
    </source>
</evidence>
<dbReference type="AlphaFoldDB" id="A0AAN5CBH6"/>
<sequence>LSSPISAVVAGSYGRAPLTTANLSLAEQILRHSTIDQLCLDVQNLDDVTAPLILSIASRAEQLGFSTRAHDFHDDPVAIIINFICKLDSFPISRIAIC</sequence>
<comment type="caution">
    <text evidence="1">The sequence shown here is derived from an EMBL/GenBank/DDBJ whole genome shotgun (WGS) entry which is preliminary data.</text>
</comment>
<dbReference type="Proteomes" id="UP001328107">
    <property type="component" value="Unassembled WGS sequence"/>
</dbReference>
<name>A0AAN5CBH6_9BILA</name>
<feature type="non-terminal residue" evidence="1">
    <location>
        <position position="1"/>
    </location>
</feature>